<dbReference type="Pfam" id="PF00326">
    <property type="entry name" value="Peptidase_S9"/>
    <property type="match status" value="1"/>
</dbReference>
<gene>
    <name evidence="2" type="ORF">PRZ48_000044</name>
</gene>
<evidence type="ECO:0000259" key="1">
    <source>
        <dbReference type="Pfam" id="PF00326"/>
    </source>
</evidence>
<dbReference type="Proteomes" id="UP001305779">
    <property type="component" value="Unassembled WGS sequence"/>
</dbReference>
<feature type="domain" description="Peptidase S9 prolyl oligopeptidase catalytic" evidence="1">
    <location>
        <begin position="191"/>
        <end position="241"/>
    </location>
</feature>
<evidence type="ECO:0000313" key="2">
    <source>
        <dbReference type="EMBL" id="KAK4506314.1"/>
    </source>
</evidence>
<dbReference type="PANTHER" id="PTHR22946:SF12">
    <property type="entry name" value="CONIDIAL PIGMENT BIOSYNTHESIS PROTEIN AYG1 (AFU_ORTHOLOGUE AFUA_2G17550)"/>
    <property type="match status" value="1"/>
</dbReference>
<dbReference type="EMBL" id="JAXOVC010000001">
    <property type="protein sequence ID" value="KAK4506314.1"/>
    <property type="molecule type" value="Genomic_DNA"/>
</dbReference>
<protein>
    <recommendedName>
        <fullName evidence="1">Peptidase S9 prolyl oligopeptidase catalytic domain-containing protein</fullName>
    </recommendedName>
</protein>
<organism evidence="2 3">
    <name type="scientific">Zasmidium cellare</name>
    <name type="common">Wine cellar mold</name>
    <name type="synonym">Racodium cellare</name>
    <dbReference type="NCBI Taxonomy" id="395010"/>
    <lineage>
        <taxon>Eukaryota</taxon>
        <taxon>Fungi</taxon>
        <taxon>Dikarya</taxon>
        <taxon>Ascomycota</taxon>
        <taxon>Pezizomycotina</taxon>
        <taxon>Dothideomycetes</taxon>
        <taxon>Dothideomycetidae</taxon>
        <taxon>Mycosphaerellales</taxon>
        <taxon>Mycosphaerellaceae</taxon>
        <taxon>Zasmidium</taxon>
    </lineage>
</organism>
<comment type="caution">
    <text evidence="2">The sequence shown here is derived from an EMBL/GenBank/DDBJ whole genome shotgun (WGS) entry which is preliminary data.</text>
</comment>
<dbReference type="InterPro" id="IPR001375">
    <property type="entry name" value="Peptidase_S9_cat"/>
</dbReference>
<accession>A0ABR0EXE1</accession>
<dbReference type="InterPro" id="IPR029058">
    <property type="entry name" value="AB_hydrolase_fold"/>
</dbReference>
<dbReference type="InterPro" id="IPR050261">
    <property type="entry name" value="FrsA_esterase"/>
</dbReference>
<dbReference type="Gene3D" id="1.20.1440.110">
    <property type="entry name" value="acylaminoacyl peptidase"/>
    <property type="match status" value="1"/>
</dbReference>
<name>A0ABR0EXE1_ZASCE</name>
<dbReference type="SUPFAM" id="SSF53474">
    <property type="entry name" value="alpha/beta-Hydrolases"/>
    <property type="match status" value="1"/>
</dbReference>
<evidence type="ECO:0000313" key="3">
    <source>
        <dbReference type="Proteomes" id="UP001305779"/>
    </source>
</evidence>
<reference evidence="2 3" key="1">
    <citation type="journal article" date="2023" name="G3 (Bethesda)">
        <title>A chromosome-level genome assembly of Zasmidium syzygii isolated from banana leaves.</title>
        <authorList>
            <person name="van Westerhoven A.C."/>
            <person name="Mehrabi R."/>
            <person name="Talebi R."/>
            <person name="Steentjes M.B.F."/>
            <person name="Corcolon B."/>
            <person name="Chong P.A."/>
            <person name="Kema G.H.J."/>
            <person name="Seidl M.F."/>
        </authorList>
    </citation>
    <scope>NUCLEOTIDE SEQUENCE [LARGE SCALE GENOMIC DNA]</scope>
    <source>
        <strain evidence="2 3">P124</strain>
    </source>
</reference>
<dbReference type="PANTHER" id="PTHR22946">
    <property type="entry name" value="DIENELACTONE HYDROLASE DOMAIN-CONTAINING PROTEIN-RELATED"/>
    <property type="match status" value="1"/>
</dbReference>
<keyword evidence="3" id="KW-1185">Reference proteome</keyword>
<dbReference type="Gene3D" id="3.40.50.1820">
    <property type="entry name" value="alpha/beta hydrolase"/>
    <property type="match status" value="1"/>
</dbReference>
<proteinExistence type="predicted"/>
<sequence>MLLVAGLAAGHGADTNDVLKTALYIEPGNFESFAEAFKDLADQTKAKADETLLQDTYFAAATYYRAADFFLHGNWSDPRIDEFWNLERDCFDKGISAMPVPGERITLKADGFEVPAIYYAPQQPVPGVKRPTLLLNEGYDAAQEELLHFNVFFALQRGWNAITFEGPGQPTVRRKQDIGFIPDWERVVTPVVDYLYNRSDVDFERLALLGNSFGGYLVARAAAFEPRIKALILNGGIYDSHQAFVGQLPPNLEKLYNAGEKQQFDDLIGEALHTQESPSQFRWDVEQGLWAFKIQSPYDFLQATRAYTIANITDRIRMPTFIANASSDQFFAGQPQLVKDKLGDSATLYTFNGSAGYHTQVGAAVESNRVIHTWLNSVFNMTSQAVAVY</sequence>